<evidence type="ECO:0000313" key="1">
    <source>
        <dbReference type="EMBL" id="KAJ9655477.1"/>
    </source>
</evidence>
<sequence length="168" mass="18306">MKLLTLFTSVALASWGAQAWSCLSDADAQGIADASVIFLSHQDIDLANRTAQALFADNIVEFGDSINSLRGDPLGTQVEDNKATYIEDTLSTPPIQQVNTLGIVHSCNQMVWFFEFIGIGPLRIRGFNLITVDSSNKIIEQRVEFNSLAWAINIGFNVTPPATGPFSQ</sequence>
<organism evidence="1 2">
    <name type="scientific">Neophaeococcomyces mojaviensis</name>
    <dbReference type="NCBI Taxonomy" id="3383035"/>
    <lineage>
        <taxon>Eukaryota</taxon>
        <taxon>Fungi</taxon>
        <taxon>Dikarya</taxon>
        <taxon>Ascomycota</taxon>
        <taxon>Pezizomycotina</taxon>
        <taxon>Eurotiomycetes</taxon>
        <taxon>Chaetothyriomycetidae</taxon>
        <taxon>Chaetothyriales</taxon>
        <taxon>Chaetothyriales incertae sedis</taxon>
        <taxon>Neophaeococcomyces</taxon>
    </lineage>
</organism>
<name>A0ACC3A548_9EURO</name>
<dbReference type="Proteomes" id="UP001172386">
    <property type="component" value="Unassembled WGS sequence"/>
</dbReference>
<reference evidence="1" key="1">
    <citation type="submission" date="2022-10" db="EMBL/GenBank/DDBJ databases">
        <title>Culturing micro-colonial fungi from biological soil crusts in the Mojave desert and describing Neophaeococcomyces mojavensis, and introducing the new genera and species Taxawa tesnikishii.</title>
        <authorList>
            <person name="Kurbessoian T."/>
            <person name="Stajich J.E."/>
        </authorList>
    </citation>
    <scope>NUCLEOTIDE SEQUENCE</scope>
    <source>
        <strain evidence="1">JES_112</strain>
    </source>
</reference>
<comment type="caution">
    <text evidence="1">The sequence shown here is derived from an EMBL/GenBank/DDBJ whole genome shotgun (WGS) entry which is preliminary data.</text>
</comment>
<proteinExistence type="predicted"/>
<protein>
    <submittedName>
        <fullName evidence="1">Uncharacterized protein</fullName>
    </submittedName>
</protein>
<keyword evidence="2" id="KW-1185">Reference proteome</keyword>
<gene>
    <name evidence="1" type="ORF">H2198_005663</name>
</gene>
<dbReference type="EMBL" id="JAPDRQ010000095">
    <property type="protein sequence ID" value="KAJ9655477.1"/>
    <property type="molecule type" value="Genomic_DNA"/>
</dbReference>
<accession>A0ACC3A548</accession>
<evidence type="ECO:0000313" key="2">
    <source>
        <dbReference type="Proteomes" id="UP001172386"/>
    </source>
</evidence>